<dbReference type="Gene3D" id="1.10.10.10">
    <property type="entry name" value="Winged helix-like DNA-binding domain superfamily/Winged helix DNA-binding domain"/>
    <property type="match status" value="1"/>
</dbReference>
<dbReference type="PRINTS" id="PR00033">
    <property type="entry name" value="HTHASNC"/>
</dbReference>
<dbReference type="KEGG" id="dfc:DFI_09305"/>
<dbReference type="InterPro" id="IPR000485">
    <property type="entry name" value="AsnC-type_HTH_dom"/>
</dbReference>
<evidence type="ECO:0000259" key="5">
    <source>
        <dbReference type="PROSITE" id="PS50949"/>
    </source>
</evidence>
<feature type="compositionally biased region" description="Pro residues" evidence="4">
    <location>
        <begin position="224"/>
        <end position="237"/>
    </location>
</feature>
<feature type="region of interest" description="Disordered" evidence="4">
    <location>
        <begin position="213"/>
        <end position="243"/>
    </location>
</feature>
<dbReference type="GO" id="GO:0043565">
    <property type="term" value="F:sequence-specific DNA binding"/>
    <property type="evidence" value="ECO:0007669"/>
    <property type="project" value="InterPro"/>
</dbReference>
<dbReference type="InterPro" id="IPR008920">
    <property type="entry name" value="TF_FadR/GntR_C"/>
</dbReference>
<dbReference type="SUPFAM" id="SSF48008">
    <property type="entry name" value="GntR ligand-binding domain-like"/>
    <property type="match status" value="1"/>
</dbReference>
<dbReference type="GO" id="GO:0003700">
    <property type="term" value="F:DNA-binding transcription factor activity"/>
    <property type="evidence" value="ECO:0007669"/>
    <property type="project" value="InterPro"/>
</dbReference>
<dbReference type="InterPro" id="IPR036390">
    <property type="entry name" value="WH_DNA-bd_sf"/>
</dbReference>
<dbReference type="Gene3D" id="1.20.120.530">
    <property type="entry name" value="GntR ligand-binding domain-like"/>
    <property type="match status" value="1"/>
</dbReference>
<evidence type="ECO:0000256" key="1">
    <source>
        <dbReference type="ARBA" id="ARBA00023015"/>
    </source>
</evidence>
<dbReference type="SMART" id="SM00895">
    <property type="entry name" value="FCD"/>
    <property type="match status" value="1"/>
</dbReference>
<evidence type="ECO:0000313" key="7">
    <source>
        <dbReference type="Proteomes" id="UP000259030"/>
    </source>
</evidence>
<dbReference type="SUPFAM" id="SSF46785">
    <property type="entry name" value="Winged helix' DNA-binding domain"/>
    <property type="match status" value="1"/>
</dbReference>
<dbReference type="RefSeq" id="WP_043777996.1">
    <property type="nucleotide sequence ID" value="NZ_CP021081.1"/>
</dbReference>
<protein>
    <submittedName>
        <fullName evidence="6">GntR family transcriptional regulator</fullName>
    </submittedName>
</protein>
<organism evidence="6 7">
    <name type="scientific">Deinococcus ficus</name>
    <dbReference type="NCBI Taxonomy" id="317577"/>
    <lineage>
        <taxon>Bacteria</taxon>
        <taxon>Thermotogati</taxon>
        <taxon>Deinococcota</taxon>
        <taxon>Deinococci</taxon>
        <taxon>Deinococcales</taxon>
        <taxon>Deinococcaceae</taxon>
        <taxon>Deinococcus</taxon>
    </lineage>
</organism>
<accession>A0A221SX03</accession>
<dbReference type="Pfam" id="PF07729">
    <property type="entry name" value="FCD"/>
    <property type="match status" value="1"/>
</dbReference>
<name>A0A221SX03_9DEIO</name>
<keyword evidence="7" id="KW-1185">Reference proteome</keyword>
<dbReference type="InterPro" id="IPR011711">
    <property type="entry name" value="GntR_C"/>
</dbReference>
<proteinExistence type="predicted"/>
<dbReference type="PRINTS" id="PR00035">
    <property type="entry name" value="HTHGNTR"/>
</dbReference>
<dbReference type="EMBL" id="CP021081">
    <property type="protein sequence ID" value="ASN81179.1"/>
    <property type="molecule type" value="Genomic_DNA"/>
</dbReference>
<keyword evidence="3" id="KW-0804">Transcription</keyword>
<evidence type="ECO:0000256" key="4">
    <source>
        <dbReference type="SAM" id="MobiDB-lite"/>
    </source>
</evidence>
<evidence type="ECO:0000313" key="6">
    <source>
        <dbReference type="EMBL" id="ASN81179.1"/>
    </source>
</evidence>
<reference evidence="6 7" key="1">
    <citation type="submission" date="2017-05" db="EMBL/GenBank/DDBJ databases">
        <title>The complete genome sequence of Deinococcus ficus isolated from the rhizosphere of the Ficus religiosa L. in Taiwan.</title>
        <authorList>
            <person name="Wu K.-M."/>
            <person name="Liao T.-L."/>
            <person name="Liu Y.-M."/>
            <person name="Young C.-C."/>
            <person name="Tsai S.-F."/>
        </authorList>
    </citation>
    <scope>NUCLEOTIDE SEQUENCE [LARGE SCALE GENOMIC DNA]</scope>
    <source>
        <strain evidence="6 7">CC-FR2-10</strain>
    </source>
</reference>
<gene>
    <name evidence="6" type="ORF">DFI_09305</name>
</gene>
<dbReference type="InterPro" id="IPR036388">
    <property type="entry name" value="WH-like_DNA-bd_sf"/>
</dbReference>
<dbReference type="Pfam" id="PF00392">
    <property type="entry name" value="GntR"/>
    <property type="match status" value="1"/>
</dbReference>
<dbReference type="InterPro" id="IPR000524">
    <property type="entry name" value="Tscrpt_reg_HTH_GntR"/>
</dbReference>
<dbReference type="AlphaFoldDB" id="A0A221SX03"/>
<dbReference type="PROSITE" id="PS50949">
    <property type="entry name" value="HTH_GNTR"/>
    <property type="match status" value="1"/>
</dbReference>
<dbReference type="STRING" id="317577.GCA_000419625_02054"/>
<dbReference type="SMART" id="SM00345">
    <property type="entry name" value="HTH_GNTR"/>
    <property type="match status" value="1"/>
</dbReference>
<sequence>MSRFERPSLIREGVYHHLHRAILDGDFMPGERLGEVELGEKLGVSRTPIREALLRLTQEGLLTAEANKGVRVRTVSADEARDTYTVRAELDALAAALAATHHTPDDARALHAALHDLNRSGSDDYRDQTRLDLAFHRRIAQAAHNAPLTDLSRDLEHRIALIKHQTRTYNAHPDTQAQHEAILQAVLNRDPDAARAAAREHVQTFAALVLSDLDRAEPHATSPPGAPPPARPVPAPTPGETEC</sequence>
<dbReference type="Proteomes" id="UP000259030">
    <property type="component" value="Chromosome"/>
</dbReference>
<dbReference type="PANTHER" id="PTHR43537">
    <property type="entry name" value="TRANSCRIPTIONAL REGULATOR, GNTR FAMILY"/>
    <property type="match status" value="1"/>
</dbReference>
<evidence type="ECO:0000256" key="3">
    <source>
        <dbReference type="ARBA" id="ARBA00023163"/>
    </source>
</evidence>
<keyword evidence="2" id="KW-0238">DNA-binding</keyword>
<dbReference type="CDD" id="cd07377">
    <property type="entry name" value="WHTH_GntR"/>
    <property type="match status" value="1"/>
</dbReference>
<feature type="domain" description="HTH gntR-type" evidence="5">
    <location>
        <begin position="8"/>
        <end position="75"/>
    </location>
</feature>
<dbReference type="PANTHER" id="PTHR43537:SF24">
    <property type="entry name" value="GLUCONATE OPERON TRANSCRIPTIONAL REPRESSOR"/>
    <property type="match status" value="1"/>
</dbReference>
<keyword evidence="1" id="KW-0805">Transcription regulation</keyword>
<evidence type="ECO:0000256" key="2">
    <source>
        <dbReference type="ARBA" id="ARBA00023125"/>
    </source>
</evidence>